<feature type="compositionally biased region" description="Basic and acidic residues" evidence="1">
    <location>
        <begin position="140"/>
        <end position="151"/>
    </location>
</feature>
<sequence length="263" mass="30518">MRYVARILLDATRPRPYPEWCCACEQCLFCMKKVYVRARKAATAWTHREKPMYFFTHKKRMVGARESNRGLLHPKQEILPLNLRRPPLRTPSATLAPAPYLCMCVFRQKSKDQKETSKDPTRICNRRCALCVLSCPIDRQKNGSADDDRQTDNTMHQKRPNARLPFRLDSACHLFLFQLSFGAQRMGARQGPPGEARLPLLRTRTAQALFFFVWPHTRRAPHQHQPAAKAQRKTAKIKKKGIKHSNLLWGFWAQAAISDQQRQ</sequence>
<reference evidence="3 4" key="1">
    <citation type="journal article" date="2015" name="Parasitol. Res.">
        <title>Viruses in close associations with free-living amoebae.</title>
        <authorList>
            <person name="Scheid P."/>
        </authorList>
    </citation>
    <scope>NUCLEOTIDE SEQUENCE [LARGE SCALE GENOMIC DNA]</scope>
    <source>
        <strain evidence="3">KlaHel</strain>
    </source>
</reference>
<accession>A0A0B5J033</accession>
<dbReference type="InterPro" id="IPR017896">
    <property type="entry name" value="4Fe4S_Fe-S-bd"/>
</dbReference>
<evidence type="ECO:0000259" key="2">
    <source>
        <dbReference type="PROSITE" id="PS51379"/>
    </source>
</evidence>
<feature type="domain" description="4Fe-4S ferredoxin-type" evidence="2">
    <location>
        <begin position="114"/>
        <end position="145"/>
    </location>
</feature>
<dbReference type="PROSITE" id="PS51379">
    <property type="entry name" value="4FE4S_FER_2"/>
    <property type="match status" value="1"/>
</dbReference>
<proteinExistence type="predicted"/>
<dbReference type="Proteomes" id="UP000202511">
    <property type="component" value="Segment"/>
</dbReference>
<dbReference type="KEGG" id="vg:23463490"/>
<dbReference type="EMBL" id="KP136319">
    <property type="protein sequence ID" value="AJF98573.1"/>
    <property type="molecule type" value="Genomic_DNA"/>
</dbReference>
<protein>
    <recommendedName>
        <fullName evidence="2">4Fe-4S ferredoxin-type domain-containing protein</fullName>
    </recommendedName>
</protein>
<dbReference type="RefSeq" id="YP_009120808.1">
    <property type="nucleotide sequence ID" value="NC_026440.1"/>
</dbReference>
<evidence type="ECO:0000313" key="3">
    <source>
        <dbReference type="EMBL" id="AJF98573.1"/>
    </source>
</evidence>
<organism evidence="3 4">
    <name type="scientific">Pandoravirus inopinatum</name>
    <dbReference type="NCBI Taxonomy" id="1605721"/>
    <lineage>
        <taxon>Viruses</taxon>
        <taxon>Pandoravirus</taxon>
    </lineage>
</organism>
<evidence type="ECO:0000256" key="1">
    <source>
        <dbReference type="SAM" id="MobiDB-lite"/>
    </source>
</evidence>
<name>A0A0B5J033_9VIRU</name>
<evidence type="ECO:0000313" key="4">
    <source>
        <dbReference type="Proteomes" id="UP000202511"/>
    </source>
</evidence>
<feature type="region of interest" description="Disordered" evidence="1">
    <location>
        <begin position="140"/>
        <end position="160"/>
    </location>
</feature>
<dbReference type="GeneID" id="23463490"/>